<feature type="domain" description="GH16" evidence="7">
    <location>
        <begin position="217"/>
        <end position="570"/>
    </location>
</feature>
<feature type="region of interest" description="Disordered" evidence="5">
    <location>
        <begin position="173"/>
        <end position="202"/>
    </location>
</feature>
<keyword evidence="4" id="KW-0391">Immunity</keyword>
<organism evidence="9 10">
    <name type="scientific">Lymnaea stagnalis</name>
    <name type="common">Great pond snail</name>
    <name type="synonym">Helix stagnalis</name>
    <dbReference type="NCBI Taxonomy" id="6523"/>
    <lineage>
        <taxon>Eukaryota</taxon>
        <taxon>Metazoa</taxon>
        <taxon>Spiralia</taxon>
        <taxon>Lophotrochozoa</taxon>
        <taxon>Mollusca</taxon>
        <taxon>Gastropoda</taxon>
        <taxon>Heterobranchia</taxon>
        <taxon>Euthyneura</taxon>
        <taxon>Panpulmonata</taxon>
        <taxon>Hygrophila</taxon>
        <taxon>Lymnaeoidea</taxon>
        <taxon>Lymnaeidae</taxon>
        <taxon>Lymnaea</taxon>
    </lineage>
</organism>
<evidence type="ECO:0008006" key="11">
    <source>
        <dbReference type="Google" id="ProtNLM"/>
    </source>
</evidence>
<dbReference type="PROSITE" id="PS51969">
    <property type="entry name" value="CBM39"/>
    <property type="match status" value="1"/>
</dbReference>
<comment type="similarity">
    <text evidence="1">Belongs to the glycosyl hydrolase 16 family.</text>
</comment>
<feature type="domain" description="CBM39" evidence="8">
    <location>
        <begin position="18"/>
        <end position="118"/>
    </location>
</feature>
<feature type="compositionally biased region" description="Low complexity" evidence="5">
    <location>
        <begin position="180"/>
        <end position="200"/>
    </location>
</feature>
<evidence type="ECO:0000259" key="7">
    <source>
        <dbReference type="PROSITE" id="PS51762"/>
    </source>
</evidence>
<feature type="signal peptide" evidence="6">
    <location>
        <begin position="1"/>
        <end position="20"/>
    </location>
</feature>
<evidence type="ECO:0000256" key="6">
    <source>
        <dbReference type="SAM" id="SignalP"/>
    </source>
</evidence>
<dbReference type="Gene3D" id="2.60.40.2140">
    <property type="entry name" value="Beta-1,3-glucan-recognition protein, N-terminal domain"/>
    <property type="match status" value="1"/>
</dbReference>
<dbReference type="GO" id="GO:0005975">
    <property type="term" value="P:carbohydrate metabolic process"/>
    <property type="evidence" value="ECO:0007669"/>
    <property type="project" value="InterPro"/>
</dbReference>
<dbReference type="GO" id="GO:0030246">
    <property type="term" value="F:carbohydrate binding"/>
    <property type="evidence" value="ECO:0007669"/>
    <property type="project" value="InterPro"/>
</dbReference>
<reference evidence="9 10" key="1">
    <citation type="submission" date="2024-04" db="EMBL/GenBank/DDBJ databases">
        <authorList>
            <consortium name="Genoscope - CEA"/>
            <person name="William W."/>
        </authorList>
    </citation>
    <scope>NUCLEOTIDE SEQUENCE [LARGE SCALE GENOMIC DNA]</scope>
</reference>
<dbReference type="PANTHER" id="PTHR10963:SF55">
    <property type="entry name" value="GLYCOSIDE HYDROLASE FAMILY 16 PROTEIN"/>
    <property type="match status" value="1"/>
</dbReference>
<dbReference type="InterPro" id="IPR043030">
    <property type="entry name" value="BGBP_N_sf"/>
</dbReference>
<dbReference type="GO" id="GO:0045087">
    <property type="term" value="P:innate immune response"/>
    <property type="evidence" value="ECO:0007669"/>
    <property type="project" value="UniProtKB-KW"/>
</dbReference>
<evidence type="ECO:0000313" key="10">
    <source>
        <dbReference type="Proteomes" id="UP001497497"/>
    </source>
</evidence>
<gene>
    <name evidence="9" type="ORF">GSLYS_00018113001</name>
</gene>
<dbReference type="InterPro" id="IPR050546">
    <property type="entry name" value="Glycosyl_Hydrlase_16"/>
</dbReference>
<evidence type="ECO:0000256" key="3">
    <source>
        <dbReference type="ARBA" id="ARBA00022588"/>
    </source>
</evidence>
<dbReference type="PROSITE" id="PS51762">
    <property type="entry name" value="GH16_2"/>
    <property type="match status" value="1"/>
</dbReference>
<evidence type="ECO:0000259" key="8">
    <source>
        <dbReference type="PROSITE" id="PS51969"/>
    </source>
</evidence>
<evidence type="ECO:0000256" key="2">
    <source>
        <dbReference type="ARBA" id="ARBA00008781"/>
    </source>
</evidence>
<feature type="chain" id="PRO_5043886767" description="Beta-1,3-glucan-binding protein" evidence="6">
    <location>
        <begin position="21"/>
        <end position="572"/>
    </location>
</feature>
<dbReference type="Proteomes" id="UP001497497">
    <property type="component" value="Unassembled WGS sequence"/>
</dbReference>
<evidence type="ECO:0000256" key="4">
    <source>
        <dbReference type="ARBA" id="ARBA00022859"/>
    </source>
</evidence>
<keyword evidence="10" id="KW-1185">Reference proteome</keyword>
<dbReference type="Gene3D" id="2.60.120.200">
    <property type="match status" value="1"/>
</dbReference>
<name>A0AAV2IEA7_LYMST</name>
<dbReference type="GO" id="GO:0004553">
    <property type="term" value="F:hydrolase activity, hydrolyzing O-glycosyl compounds"/>
    <property type="evidence" value="ECO:0007669"/>
    <property type="project" value="InterPro"/>
</dbReference>
<comment type="similarity">
    <text evidence="2">Belongs to the insect beta-1,3-glucan binding protein family.</text>
</comment>
<sequence>MCAKNIVVVLSALIVTALSAIQVEITAKQPKGIQFSIPDAGYSMVGLHYSINKPLAGVAAGDYNVDIRTKSGNSFVYEDASVTLNPGDKVNYWVLTIATSGEGVQLLDQSFTYSGATTTAATAKPTTAAHVTTKQPVPTLATVLATTAKPHNNIPSLGDNTGNTGTVHTGSLGSLGDSENTNTGTNTNTNTGTVTQPQNTASGGGTTVMVAADPYNKESTCTSYPCLIFEDNFDKLDTKLWEHEITAGGGGNWEFQYYTNNRSNAYVKDGKLFIKPTLTTDRFGSEFLEHGTLNLWGANPTDTCTGPQFWGCERTGMPGQVVNPIQSARLRSSRYFNFKYGRLEVEAKMPTGDWLWPAIWLLPRWNTYGIWPASGEIDIVESRGNLHYKDDKGQPAGLESMGSTLHFGPFVEANQWPKAHASTTAESGTFADSFHKYQLDWDDQSIRFTVDGKEILNVKPGGGGFWEFGDFEATGKSKWDNPWAAGGHMAPFDQEFYIIMNVAVGGVGFFPDNFVNSPYPKPWNDHAGHAATAFWNARNNWLPTWNLDKDNGEGAAMQVNYIKVWKMGPTPP</sequence>
<accession>A0AAV2IEA7</accession>
<keyword evidence="3" id="KW-0399">Innate immunity</keyword>
<evidence type="ECO:0000313" key="9">
    <source>
        <dbReference type="EMBL" id="CAL1544600.1"/>
    </source>
</evidence>
<dbReference type="InterPro" id="IPR031756">
    <property type="entry name" value="BGBP_N"/>
</dbReference>
<dbReference type="InterPro" id="IPR013320">
    <property type="entry name" value="ConA-like_dom_sf"/>
</dbReference>
<dbReference type="Pfam" id="PF00722">
    <property type="entry name" value="Glyco_hydro_16"/>
    <property type="match status" value="1"/>
</dbReference>
<dbReference type="InterPro" id="IPR000757">
    <property type="entry name" value="Beta-glucanase-like"/>
</dbReference>
<dbReference type="PANTHER" id="PTHR10963">
    <property type="entry name" value="GLYCOSYL HYDROLASE-RELATED"/>
    <property type="match status" value="1"/>
</dbReference>
<dbReference type="CDD" id="cd08024">
    <property type="entry name" value="GH16_CCF"/>
    <property type="match status" value="1"/>
</dbReference>
<dbReference type="SUPFAM" id="SSF49899">
    <property type="entry name" value="Concanavalin A-like lectins/glucanases"/>
    <property type="match status" value="1"/>
</dbReference>
<evidence type="ECO:0000256" key="5">
    <source>
        <dbReference type="SAM" id="MobiDB-lite"/>
    </source>
</evidence>
<protein>
    <recommendedName>
        <fullName evidence="11">Beta-1,3-glucan-binding protein</fullName>
    </recommendedName>
</protein>
<dbReference type="AlphaFoldDB" id="A0AAV2IEA7"/>
<evidence type="ECO:0000256" key="1">
    <source>
        <dbReference type="ARBA" id="ARBA00006865"/>
    </source>
</evidence>
<proteinExistence type="inferred from homology"/>
<comment type="caution">
    <text evidence="9">The sequence shown here is derived from an EMBL/GenBank/DDBJ whole genome shotgun (WGS) entry which is preliminary data.</text>
</comment>
<keyword evidence="6" id="KW-0732">Signal</keyword>
<dbReference type="EMBL" id="CAXITT010000633">
    <property type="protein sequence ID" value="CAL1544600.1"/>
    <property type="molecule type" value="Genomic_DNA"/>
</dbReference>
<dbReference type="Pfam" id="PF15886">
    <property type="entry name" value="CBM39"/>
    <property type="match status" value="1"/>
</dbReference>